<accession>A0A653A5V5</accession>
<gene>
    <name evidence="1" type="ORF">TRIP_D130030</name>
</gene>
<dbReference type="AlphaFoldDB" id="A0A653A5V5"/>
<sequence>MHNWFQCKIKYERNTEDGGIVKVSEAYLVDALSFTEAEERINEEMKPFISGEFLVSDIKRARISELFTNENGDKWYRCKVNFISLDEEKGVEKRIASTMFSQASTLKEALETLEKGMKGTMADYEIHTIAETNIMDVFVYKANS</sequence>
<protein>
    <submittedName>
        <fullName evidence="1">Uncharacterized protein</fullName>
    </submittedName>
</protein>
<evidence type="ECO:0000313" key="1">
    <source>
        <dbReference type="EMBL" id="VBB43459.1"/>
    </source>
</evidence>
<name>A0A653A5V5_9BACT</name>
<reference evidence="1" key="1">
    <citation type="submission" date="2018-07" db="EMBL/GenBank/DDBJ databases">
        <authorList>
            <consortium name="Genoscope - CEA"/>
            <person name="William W."/>
        </authorList>
    </citation>
    <scope>NUCLEOTIDE SEQUENCE</scope>
    <source>
        <strain evidence="1">IK1</strain>
    </source>
</reference>
<proteinExistence type="predicted"/>
<dbReference type="Pfam" id="PF14902">
    <property type="entry name" value="DUF4494"/>
    <property type="match status" value="1"/>
</dbReference>
<organism evidence="1">
    <name type="scientific">uncultured Paludibacter sp</name>
    <dbReference type="NCBI Taxonomy" id="497635"/>
    <lineage>
        <taxon>Bacteria</taxon>
        <taxon>Pseudomonadati</taxon>
        <taxon>Bacteroidota</taxon>
        <taxon>Bacteroidia</taxon>
        <taxon>Bacteroidales</taxon>
        <taxon>Paludibacteraceae</taxon>
        <taxon>Paludibacter</taxon>
        <taxon>environmental samples</taxon>
    </lineage>
</organism>
<dbReference type="EMBL" id="UPXZ01000005">
    <property type="protein sequence ID" value="VBB43459.1"/>
    <property type="molecule type" value="Genomic_DNA"/>
</dbReference>
<dbReference type="InterPro" id="IPR027848">
    <property type="entry name" value="DUF4494"/>
</dbReference>